<evidence type="ECO:0000259" key="2">
    <source>
        <dbReference type="PROSITE" id="PS50076"/>
    </source>
</evidence>
<feature type="domain" description="J" evidence="2">
    <location>
        <begin position="6"/>
        <end position="68"/>
    </location>
</feature>
<reference evidence="3" key="1">
    <citation type="submission" date="2023-07" db="EMBL/GenBank/DDBJ databases">
        <title>Black Yeasts Isolated from many extreme environments.</title>
        <authorList>
            <person name="Coleine C."/>
            <person name="Stajich J.E."/>
            <person name="Selbmann L."/>
        </authorList>
    </citation>
    <scope>NUCLEOTIDE SEQUENCE</scope>
    <source>
        <strain evidence="3">CCFEE 5485</strain>
    </source>
</reference>
<evidence type="ECO:0000313" key="3">
    <source>
        <dbReference type="EMBL" id="KAK3669640.1"/>
    </source>
</evidence>
<feature type="region of interest" description="Disordered" evidence="1">
    <location>
        <begin position="373"/>
        <end position="407"/>
    </location>
</feature>
<dbReference type="Pfam" id="PF00226">
    <property type="entry name" value="DnaJ"/>
    <property type="match status" value="1"/>
</dbReference>
<dbReference type="InterPro" id="IPR052423">
    <property type="entry name" value="EMIR"/>
</dbReference>
<feature type="region of interest" description="Disordered" evidence="1">
    <location>
        <begin position="325"/>
        <end position="344"/>
    </location>
</feature>
<dbReference type="PANTHER" id="PTHR44094">
    <property type="entry name" value="DNAJ HEAT SHOCK N-TERMINAL DOMAIN-CONTAINING PROTEIN"/>
    <property type="match status" value="1"/>
</dbReference>
<dbReference type="CDD" id="cd06257">
    <property type="entry name" value="DnaJ"/>
    <property type="match status" value="1"/>
</dbReference>
<evidence type="ECO:0000256" key="1">
    <source>
        <dbReference type="SAM" id="MobiDB-lite"/>
    </source>
</evidence>
<feature type="region of interest" description="Disordered" evidence="1">
    <location>
        <begin position="633"/>
        <end position="663"/>
    </location>
</feature>
<feature type="compositionally biased region" description="Polar residues" evidence="1">
    <location>
        <begin position="325"/>
        <end position="334"/>
    </location>
</feature>
<dbReference type="AlphaFoldDB" id="A0AAE0WHY8"/>
<dbReference type="PROSITE" id="PS50076">
    <property type="entry name" value="DNAJ_2"/>
    <property type="match status" value="1"/>
</dbReference>
<dbReference type="SUPFAM" id="SSF46565">
    <property type="entry name" value="Chaperone J-domain"/>
    <property type="match status" value="1"/>
</dbReference>
<dbReference type="InterPro" id="IPR036869">
    <property type="entry name" value="J_dom_sf"/>
</dbReference>
<accession>A0AAE0WHY8</accession>
<name>A0AAE0WHY8_9PEZI</name>
<comment type="caution">
    <text evidence="3">The sequence shown here is derived from an EMBL/GenBank/DDBJ whole genome shotgun (WGS) entry which is preliminary data.</text>
</comment>
<dbReference type="GeneID" id="89967426"/>
<dbReference type="PRINTS" id="PR00625">
    <property type="entry name" value="JDOMAIN"/>
</dbReference>
<dbReference type="SMART" id="SM00271">
    <property type="entry name" value="DnaJ"/>
    <property type="match status" value="1"/>
</dbReference>
<dbReference type="RefSeq" id="XP_064689550.1">
    <property type="nucleotide sequence ID" value="XM_064842866.1"/>
</dbReference>
<dbReference type="Gene3D" id="1.10.287.110">
    <property type="entry name" value="DnaJ domain"/>
    <property type="match status" value="1"/>
</dbReference>
<dbReference type="EMBL" id="JAUTXT010000076">
    <property type="protein sequence ID" value="KAK3669640.1"/>
    <property type="molecule type" value="Genomic_DNA"/>
</dbReference>
<dbReference type="PANTHER" id="PTHR44094:SF8">
    <property type="entry name" value="DNAJ HEAT SHOCK N-TERMINAL DOMAIN-CONTAINING PROTEIN-RELATED"/>
    <property type="match status" value="1"/>
</dbReference>
<evidence type="ECO:0000313" key="4">
    <source>
        <dbReference type="Proteomes" id="UP001274830"/>
    </source>
</evidence>
<dbReference type="Proteomes" id="UP001274830">
    <property type="component" value="Unassembled WGS sequence"/>
</dbReference>
<keyword evidence="4" id="KW-1185">Reference proteome</keyword>
<protein>
    <submittedName>
        <fullName evidence="3">Molecular chaperone (DnaJ super)</fullName>
    </submittedName>
</protein>
<feature type="compositionally biased region" description="Polar residues" evidence="1">
    <location>
        <begin position="373"/>
        <end position="394"/>
    </location>
</feature>
<dbReference type="InterPro" id="IPR001623">
    <property type="entry name" value="DnaJ_domain"/>
</dbReference>
<sequence length="766" mass="85235">MPKDTKLYDILGVRPDADATQIRHAYMQRSKQTHPDRPKGDSALFARLATAYNILIDPKEKAAYDRDGYKHTPLSDQDAKASFSDAYKDEYVLDDEAANLIDHWVQEETLDEVPKISLGTDFEGVPENLAKLFGDYSLMSSSPRGRQAINNLASYCGKHFGARNEQILKDWDGKDQLTPFIGNQYYTRDGGLVDKPEVLKLTWPINDLMKLHREFEDDFRQLLEGSAGALEVLRVAHRPRYNAMLTQNLPVMEGVAKKIVWATIDETLRELRNLASKEKGVDTVWKTKRVKYDTLARQHRFPPDWTQMVDEKLAPDLKRTIATQSTWKPTTAAAQSKGKPATVESEVRDEVGHDLGVAGPVTYPDLGPISAPSTRGSGTTHAITATGDDNTQAAGSPLRSPKGKEAIRPDTNVLHDDVTRSIMPPNNRDASVHQVHAESSSSQIGAPVSRDLGTLEDASAEIFVRDWKQNSFKVFGWRTFGRAEQIFLETESGQQLDSSSGRRSALKILRIESASPYRATLETVKQQPMLDLNRKQLMHDDLRRHDLSDLNIVAFAQKTPGVAPASGYPRDTPCYFISKSESGYGIATKSDMMRAYGDHAVGRMVDEIWKSGSKDLIKLKPMQKRLAMEYAAMNDSDSDSDSDSSETPLMSRDGRREVRRLGSGYRARPAQPYLMLGARQGKAHAEQSQDRVESAVAGLEDLSLAGRKIVFSNYPAMTGEPQTAIEALNKLREAATDGKGEDLAVIDQLLKAALELRAKENQRVYV</sequence>
<organism evidence="3 4">
    <name type="scientific">Recurvomyces mirabilis</name>
    <dbReference type="NCBI Taxonomy" id="574656"/>
    <lineage>
        <taxon>Eukaryota</taxon>
        <taxon>Fungi</taxon>
        <taxon>Dikarya</taxon>
        <taxon>Ascomycota</taxon>
        <taxon>Pezizomycotina</taxon>
        <taxon>Dothideomycetes</taxon>
        <taxon>Dothideomycetidae</taxon>
        <taxon>Mycosphaerellales</taxon>
        <taxon>Teratosphaeriaceae</taxon>
        <taxon>Recurvomyces</taxon>
    </lineage>
</organism>
<dbReference type="PROSITE" id="PS00636">
    <property type="entry name" value="DNAJ_1"/>
    <property type="match status" value="1"/>
</dbReference>
<dbReference type="InterPro" id="IPR018253">
    <property type="entry name" value="DnaJ_domain_CS"/>
</dbReference>
<proteinExistence type="predicted"/>
<gene>
    <name evidence="3" type="primary">SIS1_2</name>
    <name evidence="3" type="ORF">LTR78_010457</name>
</gene>